<dbReference type="SMART" id="SM01315">
    <property type="entry name" value="Spc7_N"/>
    <property type="match status" value="1"/>
</dbReference>
<feature type="coiled-coil region" evidence="1">
    <location>
        <begin position="932"/>
        <end position="980"/>
    </location>
</feature>
<evidence type="ECO:0000259" key="3">
    <source>
        <dbReference type="SMART" id="SM00787"/>
    </source>
</evidence>
<feature type="compositionally biased region" description="Polar residues" evidence="2">
    <location>
        <begin position="211"/>
        <end position="225"/>
    </location>
</feature>
<dbReference type="InterPro" id="IPR013253">
    <property type="entry name" value="Spc7_domain"/>
</dbReference>
<feature type="compositionally biased region" description="Pro residues" evidence="2">
    <location>
        <begin position="487"/>
        <end position="499"/>
    </location>
</feature>
<feature type="compositionally biased region" description="Polar residues" evidence="2">
    <location>
        <begin position="607"/>
        <end position="643"/>
    </location>
</feature>
<feature type="region of interest" description="Disordered" evidence="2">
    <location>
        <begin position="470"/>
        <end position="700"/>
    </location>
</feature>
<evidence type="ECO:0000256" key="2">
    <source>
        <dbReference type="SAM" id="MobiDB-lite"/>
    </source>
</evidence>
<feature type="compositionally biased region" description="Polar residues" evidence="2">
    <location>
        <begin position="544"/>
        <end position="566"/>
    </location>
</feature>
<feature type="compositionally biased region" description="Basic and acidic residues" evidence="2">
    <location>
        <begin position="473"/>
        <end position="483"/>
    </location>
</feature>
<dbReference type="SMART" id="SM00787">
    <property type="entry name" value="Spc7"/>
    <property type="match status" value="1"/>
</dbReference>
<dbReference type="GO" id="GO:0034501">
    <property type="term" value="P:protein localization to kinetochore"/>
    <property type="evidence" value="ECO:0007669"/>
    <property type="project" value="TreeGrafter"/>
</dbReference>
<keyword evidence="1" id="KW-0175">Coiled coil</keyword>
<dbReference type="Pfam" id="PF08317">
    <property type="entry name" value="Spc7"/>
    <property type="match status" value="1"/>
</dbReference>
<feature type="compositionally biased region" description="Low complexity" evidence="2">
    <location>
        <begin position="113"/>
        <end position="124"/>
    </location>
</feature>
<feature type="region of interest" description="Disordered" evidence="2">
    <location>
        <begin position="322"/>
        <end position="427"/>
    </location>
</feature>
<dbReference type="InterPro" id="IPR040850">
    <property type="entry name" value="Knl1_RWD_C"/>
</dbReference>
<feature type="region of interest" description="Disordered" evidence="2">
    <location>
        <begin position="1"/>
        <end position="229"/>
    </location>
</feature>
<feature type="compositionally biased region" description="Acidic residues" evidence="2">
    <location>
        <begin position="185"/>
        <end position="200"/>
    </location>
</feature>
<sequence length="1221" mass="134476">MADKENVAPATSSDPLQRLKGLSPSPKKAGRKGRSKSIGPGALEEQEAPVKMSAKDRRKSAFVPATKSILSKDEESARAARRKSMANRRVSFAPEATLHTWDIIMDHQEHTTSTDSDSATRRASQFSSAPDSDVDVAQDEEDRQLLESEDENSSKKSRRSSGIPPMNFNNPEDIYSSGMSGSEESGSENGEEDDSEDDEGTAMSLDVDDATIQSRADSDGSTGSSERLEASLRAAATLAGTRGIEYDEFGDMSMEVAEEEVTNAMQPWELENGLERIGSATLDQENVNPFSPVFKEVIAAQQIADDNDETQDMSMDVTRAVGGIMHPPRNSEPQSSPGSQGDGTMDFTQAVGRITGQKRRRSTTESGSPGAAVMPAPTKRRRSSVARTSLGDGTMDLTMAIGSIKSTTIPDRRRSLRGRRSSGIVSDTSDATMDMTLAVGGIRAAEPEAADMSFAGDEELSMELTTVIGGIRGDARRSPRADSRPITPQPSLSPLPPVNITPKDQERYKNTPDLGAKQLLAPILESAKKGSSPIAPRKSLSPMRLSQSPSQHKNRPSVTEQASSPERSAPSLCGVQEVSYPELPPLAKAPSPVRTPTSSPKRRQSRRNVGSEQRQFDAQLQAADQSPTIEKQVRSTVATPERSTVTHDDSRSLLDTLKLMTTPRKETLKHTTPKKTPAKQLSPVKTSTPRGRPTPKGSVIILPSPVRHLHEDLERSRESGQPQQQIGLQDFLAKAGIRFMDLTTTKRRLTVAPPSKTKSFSEIETQEIGLEEATVAAACTIPELEMYQHACHELKRFTKEGKQVIVELEEQTLQEQPPLIQAYAYVTAERKLVLDAQMRDMKTNARLRSKEMWYAWRSQLLDELVGGLSKIGEGLIRDDEILSDSEAVLDRTMPPLSTKHEALQQEATRLEKSANTIPEEDRAQLDEARESLSVINAECVEKRRLLEDLRRQAEEQDSTIEHLQESRSEFTAAIQEANRVREACRGVSIEEITALTASVRNLEEQSCWTITSASSNPSTLTMAYKSDVQLFFHPQAFDSVNTNNSPISLTYIGDSRAREKKPLTTTLRFFLQLLRASLQALPQASTNTKRLLELVSTGWDMALQLHETERRLSVETLTSSHIIGDERLDINAEVLLPQVRTKVRAAFEVEAEVEEIDGDGALGVNIEVVPKVTVVYGEQYNEQNMTQYLKQSIDGYEKWDEGVRLMREKLIARGPKGGQRK</sequence>
<gene>
    <name evidence="4" type="ORF">Slin15195_G015580</name>
</gene>
<dbReference type="Pfam" id="PF18210">
    <property type="entry name" value="Knl1_RWD_C"/>
    <property type="match status" value="1"/>
</dbReference>
<evidence type="ECO:0000256" key="1">
    <source>
        <dbReference type="SAM" id="Coils"/>
    </source>
</evidence>
<dbReference type="AlphaFoldDB" id="A0A9Q9EFU6"/>
<keyword evidence="5" id="KW-1185">Reference proteome</keyword>
<feature type="compositionally biased region" description="Acidic residues" evidence="2">
    <location>
        <begin position="132"/>
        <end position="151"/>
    </location>
</feature>
<evidence type="ECO:0000313" key="4">
    <source>
        <dbReference type="EMBL" id="USW48239.1"/>
    </source>
</evidence>
<name>A0A9Q9EFU6_9PEZI</name>
<dbReference type="PANTHER" id="PTHR28260:SF1">
    <property type="entry name" value="SPINDLE POLE BODY COMPONENT SPC105"/>
    <property type="match status" value="1"/>
</dbReference>
<dbReference type="Pfam" id="PF15402">
    <property type="entry name" value="MELT_2"/>
    <property type="match status" value="6"/>
</dbReference>
<proteinExistence type="predicted"/>
<dbReference type="EMBL" id="CP099418">
    <property type="protein sequence ID" value="USW48239.1"/>
    <property type="molecule type" value="Genomic_DNA"/>
</dbReference>
<dbReference type="GO" id="GO:0000776">
    <property type="term" value="C:kinetochore"/>
    <property type="evidence" value="ECO:0007669"/>
    <property type="project" value="TreeGrafter"/>
</dbReference>
<organism evidence="4 5">
    <name type="scientific">Septoria linicola</name>
    <dbReference type="NCBI Taxonomy" id="215465"/>
    <lineage>
        <taxon>Eukaryota</taxon>
        <taxon>Fungi</taxon>
        <taxon>Dikarya</taxon>
        <taxon>Ascomycota</taxon>
        <taxon>Pezizomycotina</taxon>
        <taxon>Dothideomycetes</taxon>
        <taxon>Dothideomycetidae</taxon>
        <taxon>Mycosphaerellales</taxon>
        <taxon>Mycosphaerellaceae</taxon>
        <taxon>Septoria</taxon>
    </lineage>
</organism>
<dbReference type="GO" id="GO:0007094">
    <property type="term" value="P:mitotic spindle assembly checkpoint signaling"/>
    <property type="evidence" value="ECO:0007669"/>
    <property type="project" value="TreeGrafter"/>
</dbReference>
<protein>
    <submittedName>
        <fullName evidence="4">Spc7 kinetochore protein</fullName>
    </submittedName>
</protein>
<accession>A0A9Q9EFU6</accession>
<feature type="domain" description="Spc7 kinetochore protein" evidence="3">
    <location>
        <begin position="711"/>
        <end position="1033"/>
    </location>
</feature>
<evidence type="ECO:0000313" key="5">
    <source>
        <dbReference type="Proteomes" id="UP001056384"/>
    </source>
</evidence>
<dbReference type="GO" id="GO:1990758">
    <property type="term" value="P:mitotic sister chromatid biorientation"/>
    <property type="evidence" value="ECO:0007669"/>
    <property type="project" value="TreeGrafter"/>
</dbReference>
<reference evidence="4" key="1">
    <citation type="submission" date="2022-06" db="EMBL/GenBank/DDBJ databases">
        <title>Complete genome sequences of two strains of the flax pathogen Septoria linicola.</title>
        <authorList>
            <person name="Lapalu N."/>
            <person name="Simon A."/>
            <person name="Demenou B."/>
            <person name="Paumier D."/>
            <person name="Guillot M.-P."/>
            <person name="Gout L."/>
            <person name="Valade R."/>
        </authorList>
    </citation>
    <scope>NUCLEOTIDE SEQUENCE</scope>
    <source>
        <strain evidence="4">SE15195</strain>
    </source>
</reference>
<dbReference type="PANTHER" id="PTHR28260">
    <property type="entry name" value="SPINDLE POLE BODY COMPONENT SPC105"/>
    <property type="match status" value="1"/>
</dbReference>
<dbReference type="Proteomes" id="UP001056384">
    <property type="component" value="Chromosome 1"/>
</dbReference>
<dbReference type="InterPro" id="IPR033338">
    <property type="entry name" value="Spc105/Spc7"/>
</dbReference>